<dbReference type="InterPro" id="IPR050204">
    <property type="entry name" value="AraC_XylS_family_regulators"/>
</dbReference>
<dbReference type="PANTHER" id="PTHR46796">
    <property type="entry name" value="HTH-TYPE TRANSCRIPTIONAL ACTIVATOR RHAS-RELATED"/>
    <property type="match status" value="1"/>
</dbReference>
<evidence type="ECO:0000313" key="5">
    <source>
        <dbReference type="EMBL" id="PKW18000.1"/>
    </source>
</evidence>
<dbReference type="InterPro" id="IPR009057">
    <property type="entry name" value="Homeodomain-like_sf"/>
</dbReference>
<dbReference type="PROSITE" id="PS00041">
    <property type="entry name" value="HTH_ARAC_FAMILY_1"/>
    <property type="match status" value="1"/>
</dbReference>
<name>A0A2N3Y519_SACSN</name>
<dbReference type="Proteomes" id="UP000233786">
    <property type="component" value="Unassembled WGS sequence"/>
</dbReference>
<dbReference type="Gene3D" id="1.10.10.60">
    <property type="entry name" value="Homeodomain-like"/>
    <property type="match status" value="1"/>
</dbReference>
<keyword evidence="1" id="KW-0805">Transcription regulation</keyword>
<protein>
    <submittedName>
        <fullName evidence="5">AraC family transcriptional regulator</fullName>
    </submittedName>
</protein>
<dbReference type="Pfam" id="PF12833">
    <property type="entry name" value="HTH_18"/>
    <property type="match status" value="1"/>
</dbReference>
<comment type="caution">
    <text evidence="5">The sequence shown here is derived from an EMBL/GenBank/DDBJ whole genome shotgun (WGS) entry which is preliminary data.</text>
</comment>
<proteinExistence type="predicted"/>
<dbReference type="STRING" id="994479.GCA_000194155_03891"/>
<sequence length="319" mass="36195">MPPSYHVSTTTVDTTSVDMSRADRLEYWCERISSFHCTVNSRVLRPDDFQGRATCQRTQSYQLVAWGVSTPQWVQRTKRHIHTDPDERYRLVLTTSGSLALRDANNQRVLTAGAGALFTVNTPFDLGVGSRHRGMILTMPRREIDHRLGRAALLNPEMDLTRGLGRLIHTSLVTLKTERHSLSATQFDRASQHLTDLVCLLVLGDTQPPTSHAREIETQIRQHVRGNARDSGLNTESIAQALGWSQRQIQTVLRQAGTTPSELIRQERLHYARQQLENPANVHKTITQIAYESGFNSAHTFTKAFRQHFGHTPKDHRDH</sequence>
<gene>
    <name evidence="5" type="ORF">A8926_6047</name>
</gene>
<organism evidence="5 6">
    <name type="scientific">Saccharopolyspora spinosa</name>
    <dbReference type="NCBI Taxonomy" id="60894"/>
    <lineage>
        <taxon>Bacteria</taxon>
        <taxon>Bacillati</taxon>
        <taxon>Actinomycetota</taxon>
        <taxon>Actinomycetes</taxon>
        <taxon>Pseudonocardiales</taxon>
        <taxon>Pseudonocardiaceae</taxon>
        <taxon>Saccharopolyspora</taxon>
    </lineage>
</organism>
<evidence type="ECO:0000256" key="1">
    <source>
        <dbReference type="ARBA" id="ARBA00023015"/>
    </source>
</evidence>
<dbReference type="InterPro" id="IPR020449">
    <property type="entry name" value="Tscrpt_reg_AraC-type_HTH"/>
</dbReference>
<dbReference type="InterPro" id="IPR018060">
    <property type="entry name" value="HTH_AraC"/>
</dbReference>
<evidence type="ECO:0000259" key="4">
    <source>
        <dbReference type="PROSITE" id="PS01124"/>
    </source>
</evidence>
<dbReference type="PANTHER" id="PTHR46796:SF6">
    <property type="entry name" value="ARAC SUBFAMILY"/>
    <property type="match status" value="1"/>
</dbReference>
<dbReference type="SMART" id="SM00342">
    <property type="entry name" value="HTH_ARAC"/>
    <property type="match status" value="1"/>
</dbReference>
<feature type="domain" description="HTH araC/xylS-type" evidence="4">
    <location>
        <begin position="218"/>
        <end position="319"/>
    </location>
</feature>
<dbReference type="AlphaFoldDB" id="A0A2N3Y519"/>
<reference evidence="5" key="1">
    <citation type="submission" date="2017-12" db="EMBL/GenBank/DDBJ databases">
        <title>Sequencing the genomes of 1000 Actinobacteria strains.</title>
        <authorList>
            <person name="Klenk H.-P."/>
        </authorList>
    </citation>
    <scope>NUCLEOTIDE SEQUENCE [LARGE SCALE GENOMIC DNA]</scope>
    <source>
        <strain evidence="5">DSM 44228</strain>
    </source>
</reference>
<dbReference type="OrthoDB" id="9799345at2"/>
<dbReference type="GO" id="GO:0043565">
    <property type="term" value="F:sequence-specific DNA binding"/>
    <property type="evidence" value="ECO:0007669"/>
    <property type="project" value="InterPro"/>
</dbReference>
<evidence type="ECO:0000313" key="6">
    <source>
        <dbReference type="Proteomes" id="UP000233786"/>
    </source>
</evidence>
<keyword evidence="3" id="KW-0804">Transcription</keyword>
<dbReference type="InterPro" id="IPR035418">
    <property type="entry name" value="AraC-bd_2"/>
</dbReference>
<dbReference type="EMBL" id="PJNB01000001">
    <property type="protein sequence ID" value="PKW18000.1"/>
    <property type="molecule type" value="Genomic_DNA"/>
</dbReference>
<keyword evidence="2" id="KW-0238">DNA-binding</keyword>
<evidence type="ECO:0000256" key="2">
    <source>
        <dbReference type="ARBA" id="ARBA00023125"/>
    </source>
</evidence>
<evidence type="ECO:0000256" key="3">
    <source>
        <dbReference type="ARBA" id="ARBA00023163"/>
    </source>
</evidence>
<keyword evidence="6" id="KW-1185">Reference proteome</keyword>
<dbReference type="PROSITE" id="PS01124">
    <property type="entry name" value="HTH_ARAC_FAMILY_2"/>
    <property type="match status" value="1"/>
</dbReference>
<accession>A0A2N3Y519</accession>
<dbReference type="PRINTS" id="PR00032">
    <property type="entry name" value="HTHARAC"/>
</dbReference>
<dbReference type="InterPro" id="IPR018062">
    <property type="entry name" value="HTH_AraC-typ_CS"/>
</dbReference>
<dbReference type="SUPFAM" id="SSF46689">
    <property type="entry name" value="Homeodomain-like"/>
    <property type="match status" value="1"/>
</dbReference>
<dbReference type="GO" id="GO:0003700">
    <property type="term" value="F:DNA-binding transcription factor activity"/>
    <property type="evidence" value="ECO:0007669"/>
    <property type="project" value="InterPro"/>
</dbReference>
<dbReference type="Pfam" id="PF14525">
    <property type="entry name" value="AraC_binding_2"/>
    <property type="match status" value="1"/>
</dbReference>